<dbReference type="InterPro" id="IPR000172">
    <property type="entry name" value="GMC_OxRdtase_N"/>
</dbReference>
<dbReference type="Gene3D" id="1.10.1200.10">
    <property type="entry name" value="ACP-like"/>
    <property type="match status" value="1"/>
</dbReference>
<dbReference type="PANTHER" id="PTHR11552:SF210">
    <property type="entry name" value="GLUCOSE-METHANOL-CHOLINE OXIDOREDUCTASE N-TERMINAL DOMAIN-CONTAINING PROTEIN-RELATED"/>
    <property type="match status" value="1"/>
</dbReference>
<dbReference type="Pfam" id="PF05199">
    <property type="entry name" value="GMC_oxred_C"/>
    <property type="match status" value="1"/>
</dbReference>
<dbReference type="InterPro" id="IPR013968">
    <property type="entry name" value="PKS_KR"/>
</dbReference>
<name>A0A8H4R7B1_9HELO</name>
<dbReference type="InterPro" id="IPR007867">
    <property type="entry name" value="GMC_OxRtase_C"/>
</dbReference>
<dbReference type="InterPro" id="IPR012132">
    <property type="entry name" value="GMC_OxRdtase"/>
</dbReference>
<evidence type="ECO:0000313" key="6">
    <source>
        <dbReference type="Proteomes" id="UP000566819"/>
    </source>
</evidence>
<dbReference type="PROSITE" id="PS00624">
    <property type="entry name" value="GMC_OXRED_2"/>
    <property type="match status" value="1"/>
</dbReference>
<keyword evidence="2" id="KW-0274">FAD</keyword>
<comment type="caution">
    <text evidence="5">The sequence shown here is derived from an EMBL/GenBank/DDBJ whole genome shotgun (WGS) entry which is preliminary data.</text>
</comment>
<evidence type="ECO:0000259" key="3">
    <source>
        <dbReference type="PROSITE" id="PS00623"/>
    </source>
</evidence>
<dbReference type="SUPFAM" id="SSF54373">
    <property type="entry name" value="FAD-linked reductases, C-terminal domain"/>
    <property type="match status" value="1"/>
</dbReference>
<organism evidence="5 6">
    <name type="scientific">Cudoniella acicularis</name>
    <dbReference type="NCBI Taxonomy" id="354080"/>
    <lineage>
        <taxon>Eukaryota</taxon>
        <taxon>Fungi</taxon>
        <taxon>Dikarya</taxon>
        <taxon>Ascomycota</taxon>
        <taxon>Pezizomycotina</taxon>
        <taxon>Leotiomycetes</taxon>
        <taxon>Helotiales</taxon>
        <taxon>Tricladiaceae</taxon>
        <taxon>Cudoniella</taxon>
    </lineage>
</organism>
<feature type="domain" description="Glucose-methanol-choline oxidoreductase N-terminal" evidence="3">
    <location>
        <begin position="91"/>
        <end position="114"/>
    </location>
</feature>
<dbReference type="Pfam" id="PF00732">
    <property type="entry name" value="GMC_oxred_N"/>
    <property type="match status" value="1"/>
</dbReference>
<dbReference type="PROSITE" id="PS00623">
    <property type="entry name" value="GMC_OXRED_1"/>
    <property type="match status" value="1"/>
</dbReference>
<evidence type="ECO:0000259" key="4">
    <source>
        <dbReference type="PROSITE" id="PS00624"/>
    </source>
</evidence>
<dbReference type="Proteomes" id="UP000566819">
    <property type="component" value="Unassembled WGS sequence"/>
</dbReference>
<dbReference type="OrthoDB" id="269227at2759"/>
<dbReference type="GO" id="GO:0050660">
    <property type="term" value="F:flavin adenine dinucleotide binding"/>
    <property type="evidence" value="ECO:0007669"/>
    <property type="project" value="InterPro"/>
</dbReference>
<dbReference type="InterPro" id="IPR009081">
    <property type="entry name" value="PP-bd_ACP"/>
</dbReference>
<dbReference type="Gene3D" id="3.50.50.60">
    <property type="entry name" value="FAD/NAD(P)-binding domain"/>
    <property type="match status" value="1"/>
</dbReference>
<dbReference type="AlphaFoldDB" id="A0A8H4R7B1"/>
<keyword evidence="6" id="KW-1185">Reference proteome</keyword>
<feature type="domain" description="Glucose-methanol-choline oxidoreductase N-terminal" evidence="4">
    <location>
        <begin position="284"/>
        <end position="298"/>
    </location>
</feature>
<dbReference type="Pfam" id="PF00550">
    <property type="entry name" value="PP-binding"/>
    <property type="match status" value="1"/>
</dbReference>
<dbReference type="SMART" id="SM00822">
    <property type="entry name" value="PKS_KR"/>
    <property type="match status" value="1"/>
</dbReference>
<dbReference type="SUPFAM" id="SSF51735">
    <property type="entry name" value="NAD(P)-binding Rossmann-fold domains"/>
    <property type="match status" value="1"/>
</dbReference>
<evidence type="ECO:0000313" key="5">
    <source>
        <dbReference type="EMBL" id="KAF4624248.1"/>
    </source>
</evidence>
<dbReference type="SUPFAM" id="SSF51905">
    <property type="entry name" value="FAD/NAD(P)-binding domain"/>
    <property type="match status" value="1"/>
</dbReference>
<dbReference type="InterPro" id="IPR057326">
    <property type="entry name" value="KR_dom"/>
</dbReference>
<evidence type="ECO:0000256" key="2">
    <source>
        <dbReference type="RuleBase" id="RU003968"/>
    </source>
</evidence>
<reference evidence="5 6" key="1">
    <citation type="submission" date="2020-03" db="EMBL/GenBank/DDBJ databases">
        <title>Draft Genome Sequence of Cudoniella acicularis.</title>
        <authorList>
            <person name="Buettner E."/>
            <person name="Kellner H."/>
        </authorList>
    </citation>
    <scope>NUCLEOTIDE SEQUENCE [LARGE SCALE GENOMIC DNA]</scope>
    <source>
        <strain evidence="5 6">DSM 108380</strain>
    </source>
</reference>
<dbReference type="InterPro" id="IPR036188">
    <property type="entry name" value="FAD/NAD-bd_sf"/>
</dbReference>
<dbReference type="PANTHER" id="PTHR11552">
    <property type="entry name" value="GLUCOSE-METHANOL-CHOLINE GMC OXIDOREDUCTASE"/>
    <property type="match status" value="1"/>
</dbReference>
<dbReference type="GO" id="GO:0016614">
    <property type="term" value="F:oxidoreductase activity, acting on CH-OH group of donors"/>
    <property type="evidence" value="ECO:0007669"/>
    <property type="project" value="InterPro"/>
</dbReference>
<evidence type="ECO:0000256" key="1">
    <source>
        <dbReference type="ARBA" id="ARBA00010790"/>
    </source>
</evidence>
<gene>
    <name evidence="5" type="ORF">G7Y89_g13924</name>
</gene>
<dbReference type="Gene3D" id="3.30.560.10">
    <property type="entry name" value="Glucose Oxidase, domain 3"/>
    <property type="match status" value="1"/>
</dbReference>
<dbReference type="SUPFAM" id="SSF47336">
    <property type="entry name" value="ACP-like"/>
    <property type="match status" value="1"/>
</dbReference>
<dbReference type="InterPro" id="IPR036736">
    <property type="entry name" value="ACP-like_sf"/>
</dbReference>
<sequence>MDASSSAKLPMEGFDYIVVGGGTAGLVIATRLSENIETRVLVLEAGENQLENPIINMPAMWPTILGSEVDWSFLTTPQEHLKGRILRHPQGKALGGSSALNAEIFVAPAKVDIDAWEKLGNPGWNWATLSPYYRKFHTVNLPSGSNCQHLGIDGSDENIKGIEGPIQVSFPIGSEDPLSKAWIETFKGINNAIKVDPFSGEAYGGYSNPSSIDPVTKTRSYAASAYYAPVYTRPNLTVLTGATVNRVLLENKTGKGVVASGVSFLLNGEPQEAKANKEVIIAAGAFQSPKILELSGIGNPKLLKSLDIPVIVDNPNVGENLQDHPIIGVSFEVIDGTPTADSLLRQEPEVSRYVMEQYMKDRTGPLSYGSVTSHSLMPITNTLTSQNSMRELSQLFEDYALEHGTNSAFDFVKSVTLSPKQVSSCILMFAAQINAHDDKGEVGGKNYLQMPGPGDFITLASLLSHPLSRGSVHITSSDVNVPPSIDPKYLSHPLDIEVLSRHLLSIEALATKQPLAQYLKPHGRRNHETARFNNDLDLAKDYARRTAISNNHPSCSCPMLPREKGGVVDERLRVYGTENLRIVDSSIMPLIPLALFTETTSDIWQGSIEQKVQGAWNLHNALARRSEVLDFFLMASSISGSIGVATESNYCATNCFLDAFARYRHSMGLPGTSLGLGMISEVGYLHEHPEIEALLLRKGVHPLNEDELAAQKQLVDFGMDSMLAAEFRGVMFRVFRVDVPFTTLLNRRTSVRSLTELVANRLLKART</sequence>
<keyword evidence="2" id="KW-0285">Flavoprotein</keyword>
<dbReference type="EMBL" id="JAAMPI010001720">
    <property type="protein sequence ID" value="KAF4624248.1"/>
    <property type="molecule type" value="Genomic_DNA"/>
</dbReference>
<comment type="similarity">
    <text evidence="1 2">Belongs to the GMC oxidoreductase family.</text>
</comment>
<protein>
    <recommendedName>
        <fullName evidence="3 4">Glucose-methanol-choline oxidoreductase N-terminal domain-containing protein</fullName>
    </recommendedName>
</protein>
<dbReference type="Pfam" id="PF08659">
    <property type="entry name" value="KR"/>
    <property type="match status" value="1"/>
</dbReference>
<dbReference type="InterPro" id="IPR036291">
    <property type="entry name" value="NAD(P)-bd_dom_sf"/>
</dbReference>
<proteinExistence type="inferred from homology"/>
<accession>A0A8H4R7B1</accession>